<dbReference type="eggNOG" id="ENOG5030X6Y">
    <property type="taxonomic scope" value="Bacteria"/>
</dbReference>
<name>B3R9J2_CUPTR</name>
<feature type="signal peptide" evidence="1">
    <location>
        <begin position="1"/>
        <end position="20"/>
    </location>
</feature>
<sequence length="120" mass="13100">MKKLIITALGGALLSGNAMADIMWKDYRIAAATQKNEKEVDGLLDVYIAGATSSLGVANAQLQFDNKTLLYCQPGKLSLNPSNVRAMLDDRNSPVVAKFKDNMPLGMAIYYVLREAFPCK</sequence>
<dbReference type="AlphaFoldDB" id="B3R9J2"/>
<keyword evidence="1" id="KW-0732">Signal</keyword>
<dbReference type="Proteomes" id="UP000001692">
    <property type="component" value="Chromosome 2"/>
</dbReference>
<keyword evidence="3" id="KW-1185">Reference proteome</keyword>
<proteinExistence type="predicted"/>
<dbReference type="HOGENOM" id="CLU_2045783_0_0_4"/>
<evidence type="ECO:0008006" key="4">
    <source>
        <dbReference type="Google" id="ProtNLM"/>
    </source>
</evidence>
<organism evidence="2 3">
    <name type="scientific">Cupriavidus taiwanensis (strain DSM 17343 / BCRC 17206 / CCUG 44338 / CIP 107171 / LMG 19424 / R1)</name>
    <name type="common">Ralstonia taiwanensis (strain LMG 19424)</name>
    <dbReference type="NCBI Taxonomy" id="977880"/>
    <lineage>
        <taxon>Bacteria</taxon>
        <taxon>Pseudomonadati</taxon>
        <taxon>Pseudomonadota</taxon>
        <taxon>Betaproteobacteria</taxon>
        <taxon>Burkholderiales</taxon>
        <taxon>Burkholderiaceae</taxon>
        <taxon>Cupriavidus</taxon>
    </lineage>
</organism>
<evidence type="ECO:0000256" key="1">
    <source>
        <dbReference type="SAM" id="SignalP"/>
    </source>
</evidence>
<reference evidence="2 3" key="1">
    <citation type="journal article" date="2008" name="Genome Res.">
        <title>Genome sequence of the beta-rhizobium Cupriavidus taiwanensis and comparative genomics of rhizobia.</title>
        <authorList>
            <person name="Amadou C."/>
            <person name="Pascal G."/>
            <person name="Mangenot S."/>
            <person name="Glew M."/>
            <person name="Bontemps C."/>
            <person name="Capela D."/>
            <person name="Carrere S."/>
            <person name="Cruveiller S."/>
            <person name="Dossat C."/>
            <person name="Lajus A."/>
            <person name="Marchetti M."/>
            <person name="Poinsot V."/>
            <person name="Rouy Z."/>
            <person name="Servin B."/>
            <person name="Saad M."/>
            <person name="Schenowitz C."/>
            <person name="Barbe V."/>
            <person name="Batut J."/>
            <person name="Medigue C."/>
            <person name="Masson-Boivin C."/>
        </authorList>
    </citation>
    <scope>NUCLEOTIDE SEQUENCE [LARGE SCALE GENOMIC DNA]</scope>
    <source>
        <strain evidence="3">DSM 17343 / BCRC 17206 / CCUG 44338 / CIP 107171 / LMG 19424 / R1</strain>
    </source>
</reference>
<evidence type="ECO:0000313" key="2">
    <source>
        <dbReference type="EMBL" id="CAQ71567.1"/>
    </source>
</evidence>
<feature type="chain" id="PRO_5002796357" description="Rap1a immunity protein domain-containing protein" evidence="1">
    <location>
        <begin position="21"/>
        <end position="120"/>
    </location>
</feature>
<protein>
    <recommendedName>
        <fullName evidence="4">Rap1a immunity protein domain-containing protein</fullName>
    </recommendedName>
</protein>
<dbReference type="KEGG" id="cti:RALTA_B0956"/>
<dbReference type="EMBL" id="CU633750">
    <property type="protein sequence ID" value="CAQ71567.1"/>
    <property type="molecule type" value="Genomic_DNA"/>
</dbReference>
<gene>
    <name evidence="2" type="ordered locus">RALTA_B0956</name>
</gene>
<evidence type="ECO:0000313" key="3">
    <source>
        <dbReference type="Proteomes" id="UP000001692"/>
    </source>
</evidence>
<dbReference type="GeneID" id="29764651"/>
<dbReference type="BioCyc" id="CTAI977880:RALTA_RS20300-MONOMER"/>
<dbReference type="RefSeq" id="WP_012355787.1">
    <property type="nucleotide sequence ID" value="NC_010530.1"/>
</dbReference>
<accession>B3R9J2</accession>